<sequence>MVDKSKILDHAQVVDVNGEHVGVVDHLDGEESIKLVKNDPEAGGKHHIIPLAWVKEIDDNKVILSKNKDEVESHWKSA</sequence>
<dbReference type="InterPro" id="IPR018684">
    <property type="entry name" value="DUF2171"/>
</dbReference>
<gene>
    <name evidence="1" type="ORF">EM595_p0417</name>
</gene>
<evidence type="ECO:0000313" key="1">
    <source>
        <dbReference type="EMBL" id="CUU26114.1"/>
    </source>
</evidence>
<dbReference type="AlphaFoldDB" id="A0A0U5GTN8"/>
<dbReference type="OrthoDB" id="5569780at2"/>
<keyword evidence="2" id="KW-1185">Reference proteome</keyword>
<dbReference type="Proteomes" id="UP000059419">
    <property type="component" value="Plasmid pEM01"/>
</dbReference>
<protein>
    <recommendedName>
        <fullName evidence="3">DUF2171 domain-containing protein</fullName>
    </recommendedName>
</protein>
<accession>A0A0U5GTN8</accession>
<dbReference type="RefSeq" id="WP_067436618.1">
    <property type="nucleotide sequence ID" value="NZ_JACSXD010000005.1"/>
</dbReference>
<dbReference type="PATRIC" id="fig|1619313.3.peg.4038"/>
<evidence type="ECO:0008006" key="3">
    <source>
        <dbReference type="Google" id="ProtNLM"/>
    </source>
</evidence>
<dbReference type="KEGG" id="ege:EM595_p0417"/>
<dbReference type="Pfam" id="PF09939">
    <property type="entry name" value="DUF2171"/>
    <property type="match status" value="1"/>
</dbReference>
<geneLocation type="plasmid" evidence="2">
    <name>pEM01</name>
</geneLocation>
<reference evidence="2" key="1">
    <citation type="submission" date="2015-11" db="EMBL/GenBank/DDBJ databases">
        <authorList>
            <person name="Blom J."/>
        </authorList>
    </citation>
    <scope>NUCLEOTIDE SEQUENCE [LARGE SCALE GENOMIC DNA]</scope>
    <source>
        <plasmid evidence="2">pEM01</plasmid>
    </source>
</reference>
<dbReference type="EMBL" id="LN907828">
    <property type="protein sequence ID" value="CUU26114.1"/>
    <property type="molecule type" value="Genomic_DNA"/>
</dbReference>
<proteinExistence type="predicted"/>
<evidence type="ECO:0000313" key="2">
    <source>
        <dbReference type="Proteomes" id="UP000059419"/>
    </source>
</evidence>
<name>A0A0U5GTN8_9GAMM</name>
<organism evidence="1 2">
    <name type="scientific">Duffyella gerundensis</name>
    <dbReference type="NCBI Taxonomy" id="1619313"/>
    <lineage>
        <taxon>Bacteria</taxon>
        <taxon>Pseudomonadati</taxon>
        <taxon>Pseudomonadota</taxon>
        <taxon>Gammaproteobacteria</taxon>
        <taxon>Enterobacterales</taxon>
        <taxon>Erwiniaceae</taxon>
        <taxon>Duffyella</taxon>
    </lineage>
</organism>